<keyword evidence="18" id="KW-0472">Membrane</keyword>
<feature type="region of interest" description="Disordered" evidence="17">
    <location>
        <begin position="580"/>
        <end position="617"/>
    </location>
</feature>
<feature type="domain" description="SAND" evidence="19">
    <location>
        <begin position="612"/>
        <end position="691"/>
    </location>
</feature>
<evidence type="ECO:0000256" key="4">
    <source>
        <dbReference type="ARBA" id="ARBA00004555"/>
    </source>
</evidence>
<evidence type="ECO:0000256" key="6">
    <source>
        <dbReference type="ARBA" id="ARBA00022490"/>
    </source>
</evidence>
<evidence type="ECO:0000256" key="14">
    <source>
        <dbReference type="ARBA" id="ARBA00073539"/>
    </source>
</evidence>
<dbReference type="Gene3D" id="3.40.50.300">
    <property type="entry name" value="P-loop containing nucleotide triphosphate hydrolases"/>
    <property type="match status" value="3"/>
</dbReference>
<dbReference type="Gene3D" id="3.10.390.10">
    <property type="entry name" value="SAND domain-like"/>
    <property type="match status" value="1"/>
</dbReference>
<evidence type="ECO:0000256" key="3">
    <source>
        <dbReference type="ARBA" id="ARBA00004514"/>
    </source>
</evidence>
<feature type="compositionally biased region" description="Polar residues" evidence="17">
    <location>
        <begin position="959"/>
        <end position="973"/>
    </location>
</feature>
<evidence type="ECO:0000259" key="20">
    <source>
        <dbReference type="PROSITE" id="PS51720"/>
    </source>
</evidence>
<evidence type="ECO:0000256" key="2">
    <source>
        <dbReference type="ARBA" id="ARBA00004240"/>
    </source>
</evidence>
<dbReference type="FunFam" id="3.40.50.300:FF:000536">
    <property type="entry name" value="GTPase IMAP family member 8"/>
    <property type="match status" value="1"/>
</dbReference>
<comment type="function">
    <text evidence="13">Exerts an anti-apoptotic effect in the immune system and is involved in responses to infections.</text>
</comment>
<keyword evidence="10" id="KW-0333">Golgi apparatus</keyword>
<gene>
    <name evidence="21" type="ORF">XNOV1_A041597</name>
</gene>
<feature type="compositionally biased region" description="Acidic residues" evidence="17">
    <location>
        <begin position="603"/>
        <end position="612"/>
    </location>
</feature>
<dbReference type="PANTHER" id="PTHR10903:SF190">
    <property type="entry name" value="GTPASE IMAP FAMILY MEMBER 4-LIKE"/>
    <property type="match status" value="1"/>
</dbReference>
<dbReference type="PROSITE" id="PS51720">
    <property type="entry name" value="G_AIG1"/>
    <property type="match status" value="2"/>
</dbReference>
<keyword evidence="6" id="KW-0963">Cytoplasm</keyword>
<keyword evidence="22" id="KW-1185">Reference proteome</keyword>
<dbReference type="InterPro" id="IPR045058">
    <property type="entry name" value="GIMA/IAN/Toc"/>
</dbReference>
<feature type="compositionally biased region" description="Basic and acidic residues" evidence="17">
    <location>
        <begin position="943"/>
        <end position="953"/>
    </location>
</feature>
<feature type="domain" description="AIG1-type G" evidence="20">
    <location>
        <begin position="287"/>
        <end position="471"/>
    </location>
</feature>
<feature type="compositionally biased region" description="Basic and acidic residues" evidence="17">
    <location>
        <begin position="699"/>
        <end position="709"/>
    </location>
</feature>
<feature type="coiled-coil region" evidence="16">
    <location>
        <begin position="475"/>
        <end position="506"/>
    </location>
</feature>
<sequence>MYSAMAAENLPCAQLEEQEIEKLNIMLLGKSGAGKSSSGNTILGRIGFTTDMSVQRVTLQCQKEVETVKDVPVDETGEVEDLSVTIIDTPGFFELKRKDEIVREILKRVKLQEPGPHAFVYVIPVGRMTQEDENTQALIEQKFGPRVWDFTIVLFTYGDRLEGKSINDVVKQSDDNFRNFIRKCSGGFHVFNNKDPQDQKQVTNFIKKIQTLVALNGGEYYKTELYPEDEQKIRKRQIEILAERDKEIRDKEKELEENHKGEELKMKKNALLMREEENARQIAEKGIKPLRIMLFGKGGVGKSSSGNTILGRHEFKASMSVQRVTQYCEKGVRIVKDVPVDETGKVEDVPVAVIDTPGLFEKEFPIGRMTQEDENTQALIEAMFGPRVWDFTIVLFTHGDRLEGKKINKLISKSNENLRNFIRKCGGGYHVFNNKEPEDEKQVTDLIAKIYTLMALNGGAYYHTDLYPKEERMIRKIQEEILAERNDQIKREERKLQERFQGKELEMEMNKLWREEEDTSRIDAEKQRRWSPIKMENLIFILFLLILILIGLALGVVRLAAKNKRYDKGTNWDSKWKKDRSLMKKNKKKKQVDDGDKKNGDNDEKEEEDEEKSEQSLQNPEVLAVTCGNIKGIFYVEKCNSGEKCIKCKDQWFYPLEFEKFGGRGSSKNWKASIRHENKPLRFWIEQGTLIIKELKNKETGASKQEKSLSSKYTSDSSSEEDAEEEDAQDEDWLPDSDKVVPREEKSTEPESKRGDSEEEEEKMESGEVEGTETELSSPEKILTPVLRKVAIVVLKRLSEKDCLTNSTNHSEADSQCDAVGEDTQDEEEGQFTTPKADEEPSVVSDSAGDVNGEESEEEVSQDGEIVDNGKKDVDPQDEEEGQFTTPKADEDPSVVSDSAGDVNGEESEEDLPQDGEQADDGKNDVDPGFEDELKLEIPGGENGKESTKEKGDVPPVEPQSTPVACELNNTDTPPFSQTIKLVRSFQASQEPQVSDMVAGTVPDLPINCNLDKMDLDELKREKLKMQVKVLKLQEEYYTRKIKDQKKNQD</sequence>
<evidence type="ECO:0000256" key="12">
    <source>
        <dbReference type="ARBA" id="ARBA00023134"/>
    </source>
</evidence>
<dbReference type="InterPro" id="IPR006703">
    <property type="entry name" value="G_AIG1"/>
</dbReference>
<evidence type="ECO:0000256" key="17">
    <source>
        <dbReference type="SAM" id="MobiDB-lite"/>
    </source>
</evidence>
<evidence type="ECO:0000259" key="19">
    <source>
        <dbReference type="PROSITE" id="PS50864"/>
    </source>
</evidence>
<dbReference type="Pfam" id="PF01342">
    <property type="entry name" value="SAND"/>
    <property type="match status" value="1"/>
</dbReference>
<dbReference type="GO" id="GO:0005794">
    <property type="term" value="C:Golgi apparatus"/>
    <property type="evidence" value="ECO:0007669"/>
    <property type="project" value="UniProtKB-SubCell"/>
</dbReference>
<feature type="compositionally biased region" description="Acidic residues" evidence="17">
    <location>
        <begin position="757"/>
        <end position="773"/>
    </location>
</feature>
<dbReference type="AlphaFoldDB" id="A0AAV1GRL1"/>
<dbReference type="PROSITE" id="PS50864">
    <property type="entry name" value="SAND"/>
    <property type="match status" value="1"/>
</dbReference>
<dbReference type="Proteomes" id="UP001178508">
    <property type="component" value="Chromosome 16"/>
</dbReference>
<dbReference type="EMBL" id="OY660879">
    <property type="protein sequence ID" value="CAJ1075960.1"/>
    <property type="molecule type" value="Genomic_DNA"/>
</dbReference>
<feature type="compositionally biased region" description="Acidic residues" evidence="17">
    <location>
        <begin position="718"/>
        <end position="735"/>
    </location>
</feature>
<dbReference type="GO" id="GO:0005525">
    <property type="term" value="F:GTP binding"/>
    <property type="evidence" value="ECO:0007669"/>
    <property type="project" value="UniProtKB-KW"/>
</dbReference>
<feature type="domain" description="AIG1-type G" evidence="20">
    <location>
        <begin position="20"/>
        <end position="230"/>
    </location>
</feature>
<dbReference type="InterPro" id="IPR000770">
    <property type="entry name" value="SAND_dom"/>
</dbReference>
<dbReference type="SUPFAM" id="SSF63763">
    <property type="entry name" value="SAND domain-like"/>
    <property type="match status" value="1"/>
</dbReference>
<evidence type="ECO:0000256" key="13">
    <source>
        <dbReference type="ARBA" id="ARBA00056809"/>
    </source>
</evidence>
<keyword evidence="16" id="KW-0175">Coiled coil</keyword>
<dbReference type="GO" id="GO:0005829">
    <property type="term" value="C:cytosol"/>
    <property type="evidence" value="ECO:0007669"/>
    <property type="project" value="UniProtKB-SubCell"/>
</dbReference>
<dbReference type="Pfam" id="PF04548">
    <property type="entry name" value="AIG1"/>
    <property type="match status" value="3"/>
</dbReference>
<comment type="similarity">
    <text evidence="5">Belongs to the TRAFAC class TrmE-Era-EngA-EngB-Septin-like GTPase superfamily. AIG1/Toc34/Toc159-like paraseptin GTPase family. IAN subfamily.</text>
</comment>
<feature type="compositionally biased region" description="Basic and acidic residues" evidence="17">
    <location>
        <begin position="920"/>
        <end position="936"/>
    </location>
</feature>
<evidence type="ECO:0000256" key="16">
    <source>
        <dbReference type="SAM" id="Coils"/>
    </source>
</evidence>
<evidence type="ECO:0000256" key="1">
    <source>
        <dbReference type="ARBA" id="ARBA00004173"/>
    </source>
</evidence>
<evidence type="ECO:0000256" key="8">
    <source>
        <dbReference type="ARBA" id="ARBA00022741"/>
    </source>
</evidence>
<dbReference type="InterPro" id="IPR027417">
    <property type="entry name" value="P-loop_NTPase"/>
</dbReference>
<evidence type="ECO:0000313" key="22">
    <source>
        <dbReference type="Proteomes" id="UP001178508"/>
    </source>
</evidence>
<keyword evidence="9" id="KW-0256">Endoplasmic reticulum</keyword>
<dbReference type="SMART" id="SM00258">
    <property type="entry name" value="SAND"/>
    <property type="match status" value="1"/>
</dbReference>
<evidence type="ECO:0000256" key="7">
    <source>
        <dbReference type="ARBA" id="ARBA00022737"/>
    </source>
</evidence>
<protein>
    <recommendedName>
        <fullName evidence="14">GTPase IMAP family member 8</fullName>
    </recommendedName>
    <alternativeName>
        <fullName evidence="15">Immune-associated nucleotide-binding protein 9</fullName>
    </alternativeName>
</protein>
<feature type="compositionally biased region" description="Acidic residues" evidence="17">
    <location>
        <begin position="820"/>
        <end position="830"/>
    </location>
</feature>
<evidence type="ECO:0000256" key="9">
    <source>
        <dbReference type="ARBA" id="ARBA00022824"/>
    </source>
</evidence>
<dbReference type="PANTHER" id="PTHR10903">
    <property type="entry name" value="GTPASE, IMAP FAMILY MEMBER-RELATED"/>
    <property type="match status" value="1"/>
</dbReference>
<keyword evidence="7" id="KW-0677">Repeat</keyword>
<name>A0AAV1GRL1_XYRNO</name>
<accession>A0AAV1GRL1</accession>
<feature type="compositionally biased region" description="Acidic residues" evidence="17">
    <location>
        <begin position="852"/>
        <end position="866"/>
    </location>
</feature>
<evidence type="ECO:0000256" key="10">
    <source>
        <dbReference type="ARBA" id="ARBA00023034"/>
    </source>
</evidence>
<comment type="subcellular location">
    <subcellularLocation>
        <location evidence="3">Cytoplasm</location>
        <location evidence="3">Cytosol</location>
    </subcellularLocation>
    <subcellularLocation>
        <location evidence="2">Endoplasmic reticulum</location>
    </subcellularLocation>
    <subcellularLocation>
        <location evidence="4">Golgi apparatus</location>
    </subcellularLocation>
    <subcellularLocation>
        <location evidence="1">Mitochondrion</location>
    </subcellularLocation>
</comment>
<feature type="region of interest" description="Disordered" evidence="17">
    <location>
        <begin position="799"/>
        <end position="973"/>
    </location>
</feature>
<dbReference type="GO" id="GO:0003677">
    <property type="term" value="F:DNA binding"/>
    <property type="evidence" value="ECO:0007669"/>
    <property type="project" value="InterPro"/>
</dbReference>
<evidence type="ECO:0000256" key="11">
    <source>
        <dbReference type="ARBA" id="ARBA00023128"/>
    </source>
</evidence>
<reference evidence="21" key="1">
    <citation type="submission" date="2023-08" db="EMBL/GenBank/DDBJ databases">
        <authorList>
            <person name="Alioto T."/>
            <person name="Alioto T."/>
            <person name="Gomez Garrido J."/>
        </authorList>
    </citation>
    <scope>NUCLEOTIDE SEQUENCE</scope>
</reference>
<dbReference type="GO" id="GO:0005783">
    <property type="term" value="C:endoplasmic reticulum"/>
    <property type="evidence" value="ECO:0007669"/>
    <property type="project" value="UniProtKB-SubCell"/>
</dbReference>
<keyword evidence="18" id="KW-1133">Transmembrane helix</keyword>
<evidence type="ECO:0000313" key="21">
    <source>
        <dbReference type="EMBL" id="CAJ1075960.1"/>
    </source>
</evidence>
<evidence type="ECO:0000256" key="18">
    <source>
        <dbReference type="SAM" id="Phobius"/>
    </source>
</evidence>
<proteinExistence type="inferred from homology"/>
<dbReference type="InterPro" id="IPR010919">
    <property type="entry name" value="SAND-like_dom_sf"/>
</dbReference>
<feature type="transmembrane region" description="Helical" evidence="18">
    <location>
        <begin position="538"/>
        <end position="561"/>
    </location>
</feature>
<keyword evidence="18" id="KW-0812">Transmembrane</keyword>
<keyword evidence="8" id="KW-0547">Nucleotide-binding</keyword>
<keyword evidence="12" id="KW-0342">GTP-binding</keyword>
<dbReference type="GO" id="GO:0005739">
    <property type="term" value="C:mitochondrion"/>
    <property type="evidence" value="ECO:0007669"/>
    <property type="project" value="UniProtKB-SubCell"/>
</dbReference>
<feature type="compositionally biased region" description="Basic and acidic residues" evidence="17">
    <location>
        <begin position="591"/>
        <end position="602"/>
    </location>
</feature>
<dbReference type="SUPFAM" id="SSF52540">
    <property type="entry name" value="P-loop containing nucleoside triphosphate hydrolases"/>
    <property type="match status" value="2"/>
</dbReference>
<feature type="region of interest" description="Disordered" evidence="17">
    <location>
        <begin position="699"/>
        <end position="784"/>
    </location>
</feature>
<evidence type="ECO:0000256" key="5">
    <source>
        <dbReference type="ARBA" id="ARBA00008535"/>
    </source>
</evidence>
<feature type="compositionally biased region" description="Basic and acidic residues" evidence="17">
    <location>
        <begin position="736"/>
        <end position="756"/>
    </location>
</feature>
<feature type="compositionally biased region" description="Acidic residues" evidence="17">
    <location>
        <begin position="904"/>
        <end position="919"/>
    </location>
</feature>
<organism evidence="21 22">
    <name type="scientific">Xyrichtys novacula</name>
    <name type="common">Pearly razorfish</name>
    <name type="synonym">Hemipteronotus novacula</name>
    <dbReference type="NCBI Taxonomy" id="13765"/>
    <lineage>
        <taxon>Eukaryota</taxon>
        <taxon>Metazoa</taxon>
        <taxon>Chordata</taxon>
        <taxon>Craniata</taxon>
        <taxon>Vertebrata</taxon>
        <taxon>Euteleostomi</taxon>
        <taxon>Actinopterygii</taxon>
        <taxon>Neopterygii</taxon>
        <taxon>Teleostei</taxon>
        <taxon>Neoteleostei</taxon>
        <taxon>Acanthomorphata</taxon>
        <taxon>Eupercaria</taxon>
        <taxon>Labriformes</taxon>
        <taxon>Labridae</taxon>
        <taxon>Xyrichtys</taxon>
    </lineage>
</organism>
<keyword evidence="11" id="KW-0496">Mitochondrion</keyword>
<evidence type="ECO:0000256" key="15">
    <source>
        <dbReference type="ARBA" id="ARBA00077278"/>
    </source>
</evidence>